<dbReference type="AlphaFoldDB" id="A0A843V4D7"/>
<gene>
    <name evidence="1" type="ORF">Taro_023675</name>
</gene>
<protein>
    <submittedName>
        <fullName evidence="1">Uncharacterized protein</fullName>
    </submittedName>
</protein>
<dbReference type="Gene3D" id="3.40.50.1820">
    <property type="entry name" value="alpha/beta hydrolase"/>
    <property type="match status" value="1"/>
</dbReference>
<name>A0A843V4D7_COLES</name>
<keyword evidence="2" id="KW-1185">Reference proteome</keyword>
<dbReference type="EMBL" id="NMUH01001300">
    <property type="protein sequence ID" value="MQL91071.1"/>
    <property type="molecule type" value="Genomic_DNA"/>
</dbReference>
<proteinExistence type="predicted"/>
<accession>A0A843V4D7</accession>
<reference evidence="1" key="1">
    <citation type="submission" date="2017-07" db="EMBL/GenBank/DDBJ databases">
        <title>Taro Niue Genome Assembly and Annotation.</title>
        <authorList>
            <person name="Atibalentja N."/>
            <person name="Keating K."/>
            <person name="Fields C.J."/>
        </authorList>
    </citation>
    <scope>NUCLEOTIDE SEQUENCE</scope>
    <source>
        <strain evidence="1">Niue_2</strain>
        <tissue evidence="1">Leaf</tissue>
    </source>
</reference>
<dbReference type="SUPFAM" id="SSF53474">
    <property type="entry name" value="alpha/beta-Hydrolases"/>
    <property type="match status" value="1"/>
</dbReference>
<comment type="caution">
    <text evidence="1">The sequence shown here is derived from an EMBL/GenBank/DDBJ whole genome shotgun (WGS) entry which is preliminary data.</text>
</comment>
<dbReference type="PANTHER" id="PTHR42916:SF1">
    <property type="entry name" value="PROTEIN PHYLLO, CHLOROPLASTIC"/>
    <property type="match status" value="1"/>
</dbReference>
<evidence type="ECO:0000313" key="2">
    <source>
        <dbReference type="Proteomes" id="UP000652761"/>
    </source>
</evidence>
<organism evidence="1 2">
    <name type="scientific">Colocasia esculenta</name>
    <name type="common">Wild taro</name>
    <name type="synonym">Arum esculentum</name>
    <dbReference type="NCBI Taxonomy" id="4460"/>
    <lineage>
        <taxon>Eukaryota</taxon>
        <taxon>Viridiplantae</taxon>
        <taxon>Streptophyta</taxon>
        <taxon>Embryophyta</taxon>
        <taxon>Tracheophyta</taxon>
        <taxon>Spermatophyta</taxon>
        <taxon>Magnoliopsida</taxon>
        <taxon>Liliopsida</taxon>
        <taxon>Araceae</taxon>
        <taxon>Aroideae</taxon>
        <taxon>Colocasieae</taxon>
        <taxon>Colocasia</taxon>
    </lineage>
</organism>
<dbReference type="PANTHER" id="PTHR42916">
    <property type="entry name" value="2-SUCCINYL-5-ENOLPYRUVYL-6-HYDROXY-3-CYCLOHEXENE-1-CARBOXYLATE SYNTHASE"/>
    <property type="match status" value="1"/>
</dbReference>
<feature type="non-terminal residue" evidence="1">
    <location>
        <position position="1"/>
    </location>
</feature>
<dbReference type="OrthoDB" id="8119704at2759"/>
<dbReference type="InterPro" id="IPR029058">
    <property type="entry name" value="AB_hydrolase_fold"/>
</dbReference>
<dbReference type="Proteomes" id="UP000652761">
    <property type="component" value="Unassembled WGS sequence"/>
</dbReference>
<sequence length="128" mass="14352">TSFVLYSSLRDNPRFRKIINNRKGHDDVQALAEALSGLSVGRQLPLWEELKGCQKPMLLIFGEKDAKFKGIAQKMHNKMRSHNDQVGKTGGNPCTLLEIPHCGHAVHLENPLLVINAVRKFIQNLNVS</sequence>
<evidence type="ECO:0000313" key="1">
    <source>
        <dbReference type="EMBL" id="MQL91071.1"/>
    </source>
</evidence>